<name>A0A6L5YAI6_9BACT</name>
<gene>
    <name evidence="2" type="ORF">FYJ74_03690</name>
</gene>
<comment type="caution">
    <text evidence="2">The sequence shown here is derived from an EMBL/GenBank/DDBJ whole genome shotgun (WGS) entry which is preliminary data.</text>
</comment>
<dbReference type="RefSeq" id="WP_154528252.1">
    <property type="nucleotide sequence ID" value="NZ_JAXDZJ010000196.1"/>
</dbReference>
<evidence type="ECO:0008006" key="4">
    <source>
        <dbReference type="Google" id="ProtNLM"/>
    </source>
</evidence>
<dbReference type="EMBL" id="VUNH01000003">
    <property type="protein sequence ID" value="MST55145.1"/>
    <property type="molecule type" value="Genomic_DNA"/>
</dbReference>
<proteinExistence type="predicted"/>
<organism evidence="2 3">
    <name type="scientific">Pyramidobacter porci</name>
    <dbReference type="NCBI Taxonomy" id="2605789"/>
    <lineage>
        <taxon>Bacteria</taxon>
        <taxon>Thermotogati</taxon>
        <taxon>Synergistota</taxon>
        <taxon>Synergistia</taxon>
        <taxon>Synergistales</taxon>
        <taxon>Dethiosulfovibrionaceae</taxon>
        <taxon>Pyramidobacter</taxon>
    </lineage>
</organism>
<dbReference type="Proteomes" id="UP000473699">
    <property type="component" value="Unassembled WGS sequence"/>
</dbReference>
<dbReference type="AlphaFoldDB" id="A0A6L5YAI6"/>
<keyword evidence="3" id="KW-1185">Reference proteome</keyword>
<sequence length="188" mass="21851">MNGTDVRSLPERLRQRIHRLTVSRERLGARSLERKRRLDELTARTAYALAMLNIYSGPQSAELFRLSFLPIAVESRKEIRSGVECLQFYRADAIVRHGLLPRYTSLLTSPQAESASLQVEELICALWDYINGMMELRSADRLIRRLRRSLKQAERESGQTARSFAAQRAAREHAFETERHRRKVVEDR</sequence>
<evidence type="ECO:0000313" key="2">
    <source>
        <dbReference type="EMBL" id="MST55145.1"/>
    </source>
</evidence>
<feature type="compositionally biased region" description="Basic and acidic residues" evidence="1">
    <location>
        <begin position="169"/>
        <end position="188"/>
    </location>
</feature>
<accession>A0A6L5YAI6</accession>
<feature type="region of interest" description="Disordered" evidence="1">
    <location>
        <begin position="154"/>
        <end position="188"/>
    </location>
</feature>
<evidence type="ECO:0000313" key="3">
    <source>
        <dbReference type="Proteomes" id="UP000473699"/>
    </source>
</evidence>
<reference evidence="2 3" key="1">
    <citation type="submission" date="2019-08" db="EMBL/GenBank/DDBJ databases">
        <title>In-depth cultivation of the pig gut microbiome towards novel bacterial diversity and tailored functional studies.</title>
        <authorList>
            <person name="Wylensek D."/>
            <person name="Hitch T.C.A."/>
            <person name="Clavel T."/>
        </authorList>
    </citation>
    <scope>NUCLEOTIDE SEQUENCE [LARGE SCALE GENOMIC DNA]</scope>
    <source>
        <strain evidence="2 3">SM-530-WT-4B</strain>
    </source>
</reference>
<evidence type="ECO:0000256" key="1">
    <source>
        <dbReference type="SAM" id="MobiDB-lite"/>
    </source>
</evidence>
<protein>
    <recommendedName>
        <fullName evidence="4">V-type ATP synthase subunit D</fullName>
    </recommendedName>
</protein>